<protein>
    <submittedName>
        <fullName evidence="2">Uncharacterized protein</fullName>
    </submittedName>
</protein>
<evidence type="ECO:0000313" key="2">
    <source>
        <dbReference type="EMBL" id="KAG5187069.1"/>
    </source>
</evidence>
<comment type="caution">
    <text evidence="2">The sequence shown here is derived from an EMBL/GenBank/DDBJ whole genome shotgun (WGS) entry which is preliminary data.</text>
</comment>
<evidence type="ECO:0000256" key="1">
    <source>
        <dbReference type="SAM" id="MobiDB-lite"/>
    </source>
</evidence>
<feature type="compositionally biased region" description="Low complexity" evidence="1">
    <location>
        <begin position="8"/>
        <end position="22"/>
    </location>
</feature>
<keyword evidence="3" id="KW-1185">Reference proteome</keyword>
<evidence type="ECO:0000313" key="3">
    <source>
        <dbReference type="Proteomes" id="UP000664859"/>
    </source>
</evidence>
<feature type="region of interest" description="Disordered" evidence="1">
    <location>
        <begin position="1"/>
        <end position="22"/>
    </location>
</feature>
<proteinExistence type="predicted"/>
<accession>A0A835ZBA0</accession>
<dbReference type="Proteomes" id="UP000664859">
    <property type="component" value="Unassembled WGS sequence"/>
</dbReference>
<dbReference type="AlphaFoldDB" id="A0A835ZBA0"/>
<organism evidence="2 3">
    <name type="scientific">Tribonema minus</name>
    <dbReference type="NCBI Taxonomy" id="303371"/>
    <lineage>
        <taxon>Eukaryota</taxon>
        <taxon>Sar</taxon>
        <taxon>Stramenopiles</taxon>
        <taxon>Ochrophyta</taxon>
        <taxon>PX clade</taxon>
        <taxon>Xanthophyceae</taxon>
        <taxon>Tribonematales</taxon>
        <taxon>Tribonemataceae</taxon>
        <taxon>Tribonema</taxon>
    </lineage>
</organism>
<dbReference type="EMBL" id="JAFCMP010000096">
    <property type="protein sequence ID" value="KAG5187069.1"/>
    <property type="molecule type" value="Genomic_DNA"/>
</dbReference>
<gene>
    <name evidence="2" type="ORF">JKP88DRAFT_254214</name>
</gene>
<name>A0A835ZBA0_9STRA</name>
<sequence length="272" mass="29272">MDDFGSQHSHCSIDSTSTCSSTGGDVVAALCAQERQQRGMAIMALQTTGTYVKPSKLCRDTSCTNIHQTIARAEFATADVRALLPQLLQAPFVAVTLVEDPSARAPQGWERPPSADVWFTPEQESAMREHGGARLFCQALPPDGSARQFADGQAVVNIFKMLRALVDGAQVDDSTFVVQRGRLVHLDGVHFMISTSDLRSPSGGTLACATVSIPGERRRRKITVAVQMVLSAWLGGVTAAYPKRDKAAYIVTDDLRVEPNNGRQGNGATERG</sequence>
<reference evidence="2" key="1">
    <citation type="submission" date="2021-02" db="EMBL/GenBank/DDBJ databases">
        <title>First Annotated Genome of the Yellow-green Alga Tribonema minus.</title>
        <authorList>
            <person name="Mahan K.M."/>
        </authorList>
    </citation>
    <scope>NUCLEOTIDE SEQUENCE</scope>
    <source>
        <strain evidence="2">UTEX B ZZ1240</strain>
    </source>
</reference>